<reference evidence="2 3" key="1">
    <citation type="journal article" date="2017" name="Nat. Commun.">
        <title>Genome assembly with in vitro proximity ligation data and whole-genome triplication in lettuce.</title>
        <authorList>
            <person name="Reyes-Chin-Wo S."/>
            <person name="Wang Z."/>
            <person name="Yang X."/>
            <person name="Kozik A."/>
            <person name="Arikit S."/>
            <person name="Song C."/>
            <person name="Xia L."/>
            <person name="Froenicke L."/>
            <person name="Lavelle D.O."/>
            <person name="Truco M.J."/>
            <person name="Xia R."/>
            <person name="Zhu S."/>
            <person name="Xu C."/>
            <person name="Xu H."/>
            <person name="Xu X."/>
            <person name="Cox K."/>
            <person name="Korf I."/>
            <person name="Meyers B.C."/>
            <person name="Michelmore R.W."/>
        </authorList>
    </citation>
    <scope>NUCLEOTIDE SEQUENCE [LARGE SCALE GENOMIC DNA]</scope>
    <source>
        <strain evidence="3">cv. Salinas</strain>
        <tissue evidence="2">Seedlings</tissue>
    </source>
</reference>
<keyword evidence="3" id="KW-1185">Reference proteome</keyword>
<gene>
    <name evidence="2" type="ORF">LSAT_V11C700372370</name>
</gene>
<dbReference type="AlphaFoldDB" id="A0A9R1V3M1"/>
<accession>A0A9R1V3M1</accession>
<comment type="caution">
    <text evidence="2">The sequence shown here is derived from an EMBL/GenBank/DDBJ whole genome shotgun (WGS) entry which is preliminary data.</text>
</comment>
<keyword evidence="1" id="KW-0175">Coiled coil</keyword>
<feature type="coiled-coil region" evidence="1">
    <location>
        <begin position="135"/>
        <end position="162"/>
    </location>
</feature>
<evidence type="ECO:0000313" key="3">
    <source>
        <dbReference type="Proteomes" id="UP000235145"/>
    </source>
</evidence>
<organism evidence="2 3">
    <name type="scientific">Lactuca sativa</name>
    <name type="common">Garden lettuce</name>
    <dbReference type="NCBI Taxonomy" id="4236"/>
    <lineage>
        <taxon>Eukaryota</taxon>
        <taxon>Viridiplantae</taxon>
        <taxon>Streptophyta</taxon>
        <taxon>Embryophyta</taxon>
        <taxon>Tracheophyta</taxon>
        <taxon>Spermatophyta</taxon>
        <taxon>Magnoliopsida</taxon>
        <taxon>eudicotyledons</taxon>
        <taxon>Gunneridae</taxon>
        <taxon>Pentapetalae</taxon>
        <taxon>asterids</taxon>
        <taxon>campanulids</taxon>
        <taxon>Asterales</taxon>
        <taxon>Asteraceae</taxon>
        <taxon>Cichorioideae</taxon>
        <taxon>Cichorieae</taxon>
        <taxon>Lactucinae</taxon>
        <taxon>Lactuca</taxon>
    </lineage>
</organism>
<protein>
    <submittedName>
        <fullName evidence="2">Uncharacterized protein</fullName>
    </submittedName>
</protein>
<proteinExistence type="predicted"/>
<dbReference type="Proteomes" id="UP000235145">
    <property type="component" value="Unassembled WGS sequence"/>
</dbReference>
<evidence type="ECO:0000313" key="2">
    <source>
        <dbReference type="EMBL" id="KAJ0197670.1"/>
    </source>
</evidence>
<dbReference type="EMBL" id="NBSK02000007">
    <property type="protein sequence ID" value="KAJ0197670.1"/>
    <property type="molecule type" value="Genomic_DNA"/>
</dbReference>
<sequence>MTFPSFIFHHLMMHRSSSSSSSTTTNSVNGFYNFLTHSLDDLYSSFHSQNFISIHFLQLVFSSLQSFHNQLILLVHKLHLPVGEKWLDEYMDESARLWEVCHVLKSCISNMENYCSMGVNIPSILENIDSNPQLAREVSRAINRCQRERVRLEEENKSLIETRIKPLMIQFDESVLIQSKFNGFNGFRGALYALKNISSLLFKIMVNGLAYCSNDSSFSSVSNMNTTCYNVNHTVSETSFMVSATRLMERVKDCGEGQNGILLYEFRNTGYAMDELQTKLDRVRGCEMGFDISERVENLKSCVGGLQYGIENMIVQLDDFFDEIVESRKKLSDLCIHTSDV</sequence>
<evidence type="ECO:0000256" key="1">
    <source>
        <dbReference type="SAM" id="Coils"/>
    </source>
</evidence>
<name>A0A9R1V3M1_LACSA</name>
<dbReference type="PANTHER" id="PTHR31509">
    <property type="entry name" value="BPS1-LIKE PROTEIN"/>
    <property type="match status" value="1"/>
</dbReference>